<proteinExistence type="predicted"/>
<evidence type="ECO:0000313" key="3">
    <source>
        <dbReference type="Proteomes" id="UP000224634"/>
    </source>
</evidence>
<dbReference type="InterPro" id="IPR036964">
    <property type="entry name" value="RASGEF_cat_dom_sf"/>
</dbReference>
<protein>
    <recommendedName>
        <fullName evidence="1">Ras-GEF domain-containing protein</fullName>
    </recommendedName>
</protein>
<evidence type="ECO:0000313" key="2">
    <source>
        <dbReference type="EMBL" id="PGH26664.1"/>
    </source>
</evidence>
<evidence type="ECO:0000259" key="1">
    <source>
        <dbReference type="Pfam" id="PF00617"/>
    </source>
</evidence>
<dbReference type="InterPro" id="IPR023578">
    <property type="entry name" value="Ras_GEF_dom_sf"/>
</dbReference>
<dbReference type="GO" id="GO:0007264">
    <property type="term" value="P:small GTPase-mediated signal transduction"/>
    <property type="evidence" value="ECO:0007669"/>
    <property type="project" value="InterPro"/>
</dbReference>
<gene>
    <name evidence="2" type="ORF">AJ80_01610</name>
</gene>
<accession>A0A2B7YRM2</accession>
<dbReference type="SUPFAM" id="SSF48366">
    <property type="entry name" value="Ras GEF"/>
    <property type="match status" value="1"/>
</dbReference>
<dbReference type="OrthoDB" id="4312812at2759"/>
<comment type="caution">
    <text evidence="2">The sequence shown here is derived from an EMBL/GenBank/DDBJ whole genome shotgun (WGS) entry which is preliminary data.</text>
</comment>
<keyword evidence="3" id="KW-1185">Reference proteome</keyword>
<name>A0A2B7YRM2_POLH7</name>
<dbReference type="EMBL" id="PDNA01000014">
    <property type="protein sequence ID" value="PGH26664.1"/>
    <property type="molecule type" value="Genomic_DNA"/>
</dbReference>
<organism evidence="2 3">
    <name type="scientific">Polytolypa hystricis (strain UAMH7299)</name>
    <dbReference type="NCBI Taxonomy" id="1447883"/>
    <lineage>
        <taxon>Eukaryota</taxon>
        <taxon>Fungi</taxon>
        <taxon>Dikarya</taxon>
        <taxon>Ascomycota</taxon>
        <taxon>Pezizomycotina</taxon>
        <taxon>Eurotiomycetes</taxon>
        <taxon>Eurotiomycetidae</taxon>
        <taxon>Onygenales</taxon>
        <taxon>Onygenales incertae sedis</taxon>
        <taxon>Polytolypa</taxon>
    </lineage>
</organism>
<dbReference type="GO" id="GO:0005085">
    <property type="term" value="F:guanyl-nucleotide exchange factor activity"/>
    <property type="evidence" value="ECO:0007669"/>
    <property type="project" value="InterPro"/>
</dbReference>
<sequence>MNTSSDSRAVSQLYPSQASYRWWETECDLALRRFDAWEVRRLIRFRLYPNNEYPRQILLSRSESSVDHLWSSLSPPERRNVDTSVSTHQYKVEQILHLSRTDAATPSPSPWGWYPNISPATRDARTIASDIDRESRAQFKTVPFEDWVHYSLGYSTESVEWLLQQHRKFGSLLSTYLEEALAAEADLYVEVEMYLRQGSHLAHHVLSQCLKEKGQLQHVDYAPVPLHERLNFVIMPIRELFKDEVRGLRWLLKRLSILEIHFTRKYHQSRAIDWVNPFDTKTPFLDDLFSCRYPQHLAQRFTNFARYKFASLLTDGLHINEPVLQSLTTDWHALTAAVEDECFLAQWGFDDLKMCVELLYNLNNYYSATAVLHGLQKFSPEVFETLRRSAANPSENLEEPASIFLNLLDSTDNYAAYRRIMQERPGLPFLNPHLAEGGTEALKRIFPLPEQ</sequence>
<reference evidence="2 3" key="1">
    <citation type="submission" date="2017-10" db="EMBL/GenBank/DDBJ databases">
        <title>Comparative genomics in systemic dimorphic fungi from Ajellomycetaceae.</title>
        <authorList>
            <person name="Munoz J.F."/>
            <person name="Mcewen J.G."/>
            <person name="Clay O.K."/>
            <person name="Cuomo C.A."/>
        </authorList>
    </citation>
    <scope>NUCLEOTIDE SEQUENCE [LARGE SCALE GENOMIC DNA]</scope>
    <source>
        <strain evidence="2 3">UAMH7299</strain>
    </source>
</reference>
<dbReference type="InterPro" id="IPR001895">
    <property type="entry name" value="RASGEF_cat_dom"/>
</dbReference>
<dbReference type="AlphaFoldDB" id="A0A2B7YRM2"/>
<dbReference type="STRING" id="1447883.A0A2B7YRM2"/>
<feature type="domain" description="Ras-GEF" evidence="1">
    <location>
        <begin position="358"/>
        <end position="434"/>
    </location>
</feature>
<dbReference type="Pfam" id="PF00617">
    <property type="entry name" value="RasGEF"/>
    <property type="match status" value="1"/>
</dbReference>
<dbReference type="Proteomes" id="UP000224634">
    <property type="component" value="Unassembled WGS sequence"/>
</dbReference>
<dbReference type="Gene3D" id="1.10.840.10">
    <property type="entry name" value="Ras guanine-nucleotide exchange factors catalytic domain"/>
    <property type="match status" value="1"/>
</dbReference>